<dbReference type="Proteomes" id="UP001174136">
    <property type="component" value="Unassembled WGS sequence"/>
</dbReference>
<feature type="region of interest" description="Disordered" evidence="2">
    <location>
        <begin position="278"/>
        <end position="303"/>
    </location>
</feature>
<keyword evidence="4" id="KW-1185">Reference proteome</keyword>
<dbReference type="Pfam" id="PF08539">
    <property type="entry name" value="HbrB"/>
    <property type="match status" value="1"/>
</dbReference>
<comment type="similarity">
    <text evidence="1">Belongs to the PROTOR family.</text>
</comment>
<evidence type="ECO:0000256" key="1">
    <source>
        <dbReference type="ARBA" id="ARBA00010453"/>
    </source>
</evidence>
<name>A0AA47NZU0_MERPO</name>
<evidence type="ECO:0000256" key="2">
    <source>
        <dbReference type="SAM" id="MobiDB-lite"/>
    </source>
</evidence>
<organism evidence="3 4">
    <name type="scientific">Merluccius polli</name>
    <name type="common">Benguela hake</name>
    <name type="synonym">Merluccius cadenati</name>
    <dbReference type="NCBI Taxonomy" id="89951"/>
    <lineage>
        <taxon>Eukaryota</taxon>
        <taxon>Metazoa</taxon>
        <taxon>Chordata</taxon>
        <taxon>Craniata</taxon>
        <taxon>Vertebrata</taxon>
        <taxon>Euteleostomi</taxon>
        <taxon>Actinopterygii</taxon>
        <taxon>Neopterygii</taxon>
        <taxon>Teleostei</taxon>
        <taxon>Neoteleostei</taxon>
        <taxon>Acanthomorphata</taxon>
        <taxon>Zeiogadaria</taxon>
        <taxon>Gadariae</taxon>
        <taxon>Gadiformes</taxon>
        <taxon>Gadoidei</taxon>
        <taxon>Merlucciidae</taxon>
        <taxon>Merluccius</taxon>
    </lineage>
</organism>
<feature type="region of interest" description="Disordered" evidence="2">
    <location>
        <begin position="325"/>
        <end position="350"/>
    </location>
</feature>
<accession>A0AA47NZU0</accession>
<feature type="compositionally biased region" description="Low complexity" evidence="2">
    <location>
        <begin position="648"/>
        <end position="660"/>
    </location>
</feature>
<feature type="region of interest" description="Disordered" evidence="2">
    <location>
        <begin position="635"/>
        <end position="701"/>
    </location>
</feature>
<dbReference type="EMBL" id="JAOPHQ010003723">
    <property type="protein sequence ID" value="KAK0141907.1"/>
    <property type="molecule type" value="Genomic_DNA"/>
</dbReference>
<feature type="compositionally biased region" description="Basic and acidic residues" evidence="2">
    <location>
        <begin position="330"/>
        <end position="346"/>
    </location>
</feature>
<comment type="caution">
    <text evidence="3">The sequence shown here is derived from an EMBL/GenBank/DDBJ whole genome shotgun (WGS) entry which is preliminary data.</text>
</comment>
<dbReference type="PANTHER" id="PTHR32428:SF4">
    <property type="entry name" value="PROLINE-RICH PROTEIN 5"/>
    <property type="match status" value="1"/>
</dbReference>
<dbReference type="PANTHER" id="PTHR32428">
    <property type="entry name" value="TARGET OF RAPAMYCIN COMPLEX 2 SUBUNIT BIT61-RELATED"/>
    <property type="match status" value="1"/>
</dbReference>
<evidence type="ECO:0000313" key="4">
    <source>
        <dbReference type="Proteomes" id="UP001174136"/>
    </source>
</evidence>
<evidence type="ECO:0000313" key="3">
    <source>
        <dbReference type="EMBL" id="KAK0141907.1"/>
    </source>
</evidence>
<dbReference type="AlphaFoldDB" id="A0AA47NZU0"/>
<reference evidence="3" key="1">
    <citation type="journal article" date="2023" name="Front. Mar. Sci.">
        <title>A new Merluccius polli reference genome to investigate the effects of global change in West African waters.</title>
        <authorList>
            <person name="Mateo J.L."/>
            <person name="Blanco-Fernandez C."/>
            <person name="Garcia-Vazquez E."/>
            <person name="Machado-Schiaffino G."/>
        </authorList>
    </citation>
    <scope>NUCLEOTIDE SEQUENCE</scope>
    <source>
        <strain evidence="3">C29</strain>
        <tissue evidence="3">Fin</tissue>
    </source>
</reference>
<sequence>MLDPPAVDLCLGAFQDMWVPSEGSYCASASGGFQFPGFHLLPELLLELLLLELPQLLGVRLSFRYTSFWLRVLGSNGFLKDPVVMSSRAKLDMRAFSIMGSLSVRLVWAGSRGGVGLTASFLAFSRDRAFDLSPSLTPTTQHREQDLTFWPPPANRVLMYSGPSFCRRACCTASSLRVILPFFSGHTWRKASTSAGLSGSDPVSRFLVEKTNRPSVATYSSSRWVSVLSQRNRVSTPSQTVVLLSGQLMVPFYGGMGRHSLTQRLSTRRLFTMLDGLRRRHGSRPSPRPLSLNFTTFPPPSPDMDNSYHPIRRTLHRLKLMSSPSLSELGKSDKSVSEERGGEKQKKGGANATWNRHLLKTELGSFFTEYLHNQLLTKGMVILRDKIRFYEGQKLLDSLAETWDFFFCDVLSMLQAIFHPVQGKEPSVRQLALLQFRNTIVLSVKLDDALSRPRARVPPSITQMLLILQGVHERRGANEDYMRLESLVQKVVSPYLGTHGLYSGDGSEAQCCVLEKRLQWCWPKPVDQLSKNPVVRSKSYNIPLLLTPVAEYDPEAGSVGSGGIRRHSACEITSCLEEQGAAYGNIAAGSNLSTNRLCVGSQFNGILQGGSSAVELSLCHSSCIRSLRSAGPLHGTPATTTLTDFRRAASSSPPSATSSPETIIGGAVESEDSTTSDGIFIDFTPKGPESVGYGQDRQSTV</sequence>
<gene>
    <name evidence="3" type="primary">prr5_0</name>
    <name evidence="3" type="ORF">N1851_020423</name>
</gene>
<protein>
    <submittedName>
        <fullName evidence="3">Proline-rich protein 5</fullName>
    </submittedName>
</protein>
<dbReference type="GO" id="GO:0031932">
    <property type="term" value="C:TORC2 complex"/>
    <property type="evidence" value="ECO:0007669"/>
    <property type="project" value="TreeGrafter"/>
</dbReference>
<dbReference type="InterPro" id="IPR013745">
    <property type="entry name" value="Bit61/PRR5"/>
</dbReference>
<proteinExistence type="inferred from homology"/>
<dbReference type="GO" id="GO:0038203">
    <property type="term" value="P:TORC2 signaling"/>
    <property type="evidence" value="ECO:0007669"/>
    <property type="project" value="TreeGrafter"/>
</dbReference>